<dbReference type="OrthoDB" id="7042012at2"/>
<sequence>MDADTANATIDPKLSEALKHWNDYASESGRNARLIFEAMTPVNDSLQIVRQVMESMQYGGWSPTGMPWVKPSVLFSAYQELTEIQLAAQEKESDCYIRFLTTTLGSGKQVAEAMQGASTPQQILASYLEAGLSIARQYQADASEHASALGQIRSAYNVWLQRTLENLGHETVEEPTPAAASQPAASPPPASAAEPAAGKDSGA</sequence>
<dbReference type="KEGG" id="avn:Avin_34720"/>
<dbReference type="EnsemblBacteria" id="ACO79621">
    <property type="protein sequence ID" value="ACO79621"/>
    <property type="gene ID" value="Avin_34720"/>
</dbReference>
<dbReference type="STRING" id="322710.Avin_34720"/>
<proteinExistence type="predicted"/>
<dbReference type="SMR" id="C1DQI5"/>
<dbReference type="eggNOG" id="ENOG502ZT9F">
    <property type="taxonomic scope" value="Bacteria"/>
</dbReference>
<dbReference type="EMBL" id="CP001157">
    <property type="protein sequence ID" value="ACO79621.1"/>
    <property type="molecule type" value="Genomic_DNA"/>
</dbReference>
<keyword evidence="3" id="KW-1185">Reference proteome</keyword>
<feature type="region of interest" description="Disordered" evidence="1">
    <location>
        <begin position="169"/>
        <end position="203"/>
    </location>
</feature>
<dbReference type="HOGENOM" id="CLU_1346650_0_0_6"/>
<dbReference type="Proteomes" id="UP000002424">
    <property type="component" value="Chromosome"/>
</dbReference>
<organism evidence="2 3">
    <name type="scientific">Azotobacter vinelandii (strain DJ / ATCC BAA-1303)</name>
    <dbReference type="NCBI Taxonomy" id="322710"/>
    <lineage>
        <taxon>Bacteria</taxon>
        <taxon>Pseudomonadati</taxon>
        <taxon>Pseudomonadota</taxon>
        <taxon>Gammaproteobacteria</taxon>
        <taxon>Pseudomonadales</taxon>
        <taxon>Pseudomonadaceae</taxon>
        <taxon>Azotobacter</taxon>
    </lineage>
</organism>
<dbReference type="AlphaFoldDB" id="C1DQI5"/>
<feature type="compositionally biased region" description="Low complexity" evidence="1">
    <location>
        <begin position="174"/>
        <end position="184"/>
    </location>
</feature>
<protein>
    <submittedName>
        <fullName evidence="2">Uncharacterized protein</fullName>
    </submittedName>
</protein>
<accession>C1DQI5</accession>
<dbReference type="GeneID" id="88186479"/>
<evidence type="ECO:0000313" key="3">
    <source>
        <dbReference type="Proteomes" id="UP000002424"/>
    </source>
</evidence>
<gene>
    <name evidence="2" type="ordered locus">Avin_34720</name>
</gene>
<name>C1DQI5_AZOVD</name>
<evidence type="ECO:0000313" key="2">
    <source>
        <dbReference type="EMBL" id="ACO79621.1"/>
    </source>
</evidence>
<evidence type="ECO:0000256" key="1">
    <source>
        <dbReference type="SAM" id="MobiDB-lite"/>
    </source>
</evidence>
<dbReference type="RefSeq" id="WP_012702001.1">
    <property type="nucleotide sequence ID" value="NC_012560.1"/>
</dbReference>
<reference evidence="2 3" key="1">
    <citation type="journal article" date="2009" name="J. Bacteriol.">
        <title>Genome sequence of Azotobacter vinelandii, an obligate aerobe specialized to support diverse anaerobic metabolic processes.</title>
        <authorList>
            <person name="Setubal J.C."/>
            <person name="dos Santos P."/>
            <person name="Goldman B.S."/>
            <person name="Ertesvag H."/>
            <person name="Espin G."/>
            <person name="Rubio L.M."/>
            <person name="Valla S."/>
            <person name="Almeida N.F."/>
            <person name="Balasubramanian D."/>
            <person name="Cromes L."/>
            <person name="Curatti L."/>
            <person name="Du Z."/>
            <person name="Godsy E."/>
            <person name="Goodner B."/>
            <person name="Hellner-Burris K."/>
            <person name="Hernandez J.A."/>
            <person name="Houmiel K."/>
            <person name="Imperial J."/>
            <person name="Kennedy C."/>
            <person name="Larson T.J."/>
            <person name="Latreille P."/>
            <person name="Ligon L.S."/>
            <person name="Lu J."/>
            <person name="Maerk M."/>
            <person name="Miller N.M."/>
            <person name="Norton S."/>
            <person name="O'Carroll I.P."/>
            <person name="Paulsen I."/>
            <person name="Raulfs E.C."/>
            <person name="Roemer R."/>
            <person name="Rosser J."/>
            <person name="Segura D."/>
            <person name="Slater S."/>
            <person name="Stricklin S.L."/>
            <person name="Studholme D.J."/>
            <person name="Sun J."/>
            <person name="Viana C.J."/>
            <person name="Wallin E."/>
            <person name="Wang B."/>
            <person name="Wheeler C."/>
            <person name="Zhu H."/>
            <person name="Dean D.R."/>
            <person name="Dixon R."/>
            <person name="Wood D."/>
        </authorList>
    </citation>
    <scope>NUCLEOTIDE SEQUENCE [LARGE SCALE GENOMIC DNA]</scope>
    <source>
        <strain evidence="3">DJ / ATCC BAA-1303</strain>
    </source>
</reference>